<dbReference type="InterPro" id="IPR027385">
    <property type="entry name" value="Beta-barrel_OMP"/>
</dbReference>
<dbReference type="Gene3D" id="2.40.160.60">
    <property type="entry name" value="Outer membrane protein transport protein (OMPP1/FadL/TodX)"/>
    <property type="match status" value="1"/>
</dbReference>
<feature type="signal peptide" evidence="2">
    <location>
        <begin position="1"/>
        <end position="19"/>
    </location>
</feature>
<proteinExistence type="predicted"/>
<gene>
    <name evidence="4" type="ORF">SAMN05661096_02082</name>
</gene>
<protein>
    <submittedName>
        <fullName evidence="4">Outer membrane protein beta-barrel domain-containing protein</fullName>
    </submittedName>
</protein>
<feature type="chain" id="PRO_5010885572" evidence="2">
    <location>
        <begin position="20"/>
        <end position="198"/>
    </location>
</feature>
<dbReference type="RefSeq" id="WP_085516999.1">
    <property type="nucleotide sequence ID" value="NZ_FXAW01000004.1"/>
</dbReference>
<dbReference type="Proteomes" id="UP000193804">
    <property type="component" value="Unassembled WGS sequence"/>
</dbReference>
<dbReference type="AlphaFoldDB" id="A0A1X7JXW7"/>
<dbReference type="Pfam" id="PF13505">
    <property type="entry name" value="OMP_b-brl"/>
    <property type="match status" value="1"/>
</dbReference>
<keyword evidence="5" id="KW-1185">Reference proteome</keyword>
<dbReference type="EMBL" id="FXAW01000004">
    <property type="protein sequence ID" value="SMG33231.1"/>
    <property type="molecule type" value="Genomic_DNA"/>
</dbReference>
<dbReference type="STRING" id="1028.SAMN05661096_02082"/>
<accession>A0A1X7JXW7</accession>
<organism evidence="4 5">
    <name type="scientific">Marivirga sericea</name>
    <dbReference type="NCBI Taxonomy" id="1028"/>
    <lineage>
        <taxon>Bacteria</taxon>
        <taxon>Pseudomonadati</taxon>
        <taxon>Bacteroidota</taxon>
        <taxon>Cytophagia</taxon>
        <taxon>Cytophagales</taxon>
        <taxon>Marivirgaceae</taxon>
        <taxon>Marivirga</taxon>
    </lineage>
</organism>
<evidence type="ECO:0000256" key="2">
    <source>
        <dbReference type="SAM" id="SignalP"/>
    </source>
</evidence>
<reference evidence="5" key="1">
    <citation type="submission" date="2017-04" db="EMBL/GenBank/DDBJ databases">
        <authorList>
            <person name="Varghese N."/>
            <person name="Submissions S."/>
        </authorList>
    </citation>
    <scope>NUCLEOTIDE SEQUENCE [LARGE SCALE GENOMIC DNA]</scope>
    <source>
        <strain evidence="5">DSM 4125</strain>
    </source>
</reference>
<dbReference type="InterPro" id="IPR011250">
    <property type="entry name" value="OMP/PagP_B-barrel"/>
</dbReference>
<sequence length="198" mass="21548">MKSKLLILFVLFFSQQAYSQLGSGNILVGGTAQFQIFENADFQFFTISPNAQYFISENLSVGGALGFTTQRNNLGENDFTRTNTLSISPEARYYVDLTENVYLYGAARIGFGFGGSTFIDGNDQTEVSDRSVFNLGINPGILYTPGSKIGFNFELNMISFGRTSVTPAIGNTTTVSNSLTLGINTFAPTFGIYYVLGN</sequence>
<name>A0A1X7JXW7_9BACT</name>
<dbReference type="OrthoDB" id="945117at2"/>
<evidence type="ECO:0000256" key="1">
    <source>
        <dbReference type="ARBA" id="ARBA00022729"/>
    </source>
</evidence>
<evidence type="ECO:0000313" key="4">
    <source>
        <dbReference type="EMBL" id="SMG33231.1"/>
    </source>
</evidence>
<keyword evidence="1 2" id="KW-0732">Signal</keyword>
<dbReference type="SUPFAM" id="SSF56925">
    <property type="entry name" value="OMPA-like"/>
    <property type="match status" value="1"/>
</dbReference>
<evidence type="ECO:0000313" key="5">
    <source>
        <dbReference type="Proteomes" id="UP000193804"/>
    </source>
</evidence>
<evidence type="ECO:0000259" key="3">
    <source>
        <dbReference type="Pfam" id="PF13505"/>
    </source>
</evidence>
<feature type="domain" description="Outer membrane protein beta-barrel" evidence="3">
    <location>
        <begin position="6"/>
        <end position="171"/>
    </location>
</feature>